<protein>
    <submittedName>
        <fullName evidence="3">Uncharacterized protein</fullName>
    </submittedName>
</protein>
<accession>A0A5C6X643</accession>
<dbReference type="EMBL" id="VOSL01000054">
    <property type="protein sequence ID" value="TXD34554.1"/>
    <property type="molecule type" value="Genomic_DNA"/>
</dbReference>
<sequence>MEDFSGGEQGSSTFNKVLKFSAIGCAVIVLIGAVLAGFGAFKAVSCCGEFQELALVAEGAQEHAYGFVVDLREQDYESAYAALDASAKQELEVEDVRRAFEPHTEDLQKGMPTPLGVTLLSRNDDQSEVVWEMTTRVAEPSASHALQISLEVAYHGGEGAEPVYGVSAWEVTRVTRSLADEPAAMLAQRFHRDVANGRVEQARRYVAAESELYGTSLEEFGERVAALQGLGVTPAGVVAVTPQDFSSAEVTLRVPRGEVALDVVYEVSNTGDILGFEGPVERDAGELKPDLAPVPPEGGVPGDGTSDGDAEPAGEDAPEVPAADSEQSAEDRTE</sequence>
<name>A0A5C6X643_9DELT</name>
<feature type="compositionally biased region" description="Basic and acidic residues" evidence="1">
    <location>
        <begin position="279"/>
        <end position="289"/>
    </location>
</feature>
<organism evidence="3 4">
    <name type="scientific">Lujinxingia vulgaris</name>
    <dbReference type="NCBI Taxonomy" id="2600176"/>
    <lineage>
        <taxon>Bacteria</taxon>
        <taxon>Deltaproteobacteria</taxon>
        <taxon>Bradymonadales</taxon>
        <taxon>Lujinxingiaceae</taxon>
        <taxon>Lujinxingia</taxon>
    </lineage>
</organism>
<keyword evidence="2" id="KW-1133">Transmembrane helix</keyword>
<evidence type="ECO:0000256" key="2">
    <source>
        <dbReference type="SAM" id="Phobius"/>
    </source>
</evidence>
<keyword evidence="2" id="KW-0812">Transmembrane</keyword>
<evidence type="ECO:0000313" key="3">
    <source>
        <dbReference type="EMBL" id="TXD34554.1"/>
    </source>
</evidence>
<dbReference type="Proteomes" id="UP000321046">
    <property type="component" value="Unassembled WGS sequence"/>
</dbReference>
<dbReference type="OrthoDB" id="5503471at2"/>
<dbReference type="RefSeq" id="WP_146974935.1">
    <property type="nucleotide sequence ID" value="NZ_VOSL01000054.1"/>
</dbReference>
<keyword evidence="2" id="KW-0472">Membrane</keyword>
<dbReference type="AlphaFoldDB" id="A0A5C6X643"/>
<comment type="caution">
    <text evidence="3">The sequence shown here is derived from an EMBL/GenBank/DDBJ whole genome shotgun (WGS) entry which is preliminary data.</text>
</comment>
<feature type="transmembrane region" description="Helical" evidence="2">
    <location>
        <begin position="20"/>
        <end position="41"/>
    </location>
</feature>
<gene>
    <name evidence="3" type="ORF">FRC96_13115</name>
</gene>
<proteinExistence type="predicted"/>
<feature type="region of interest" description="Disordered" evidence="1">
    <location>
        <begin position="275"/>
        <end position="334"/>
    </location>
</feature>
<evidence type="ECO:0000313" key="4">
    <source>
        <dbReference type="Proteomes" id="UP000321046"/>
    </source>
</evidence>
<reference evidence="3 4" key="1">
    <citation type="submission" date="2019-08" db="EMBL/GenBank/DDBJ databases">
        <title>Bradymonadales sp. TMQ2.</title>
        <authorList>
            <person name="Liang Q."/>
        </authorList>
    </citation>
    <scope>NUCLEOTIDE SEQUENCE [LARGE SCALE GENOMIC DNA]</scope>
    <source>
        <strain evidence="3 4">TMQ2</strain>
    </source>
</reference>
<evidence type="ECO:0000256" key="1">
    <source>
        <dbReference type="SAM" id="MobiDB-lite"/>
    </source>
</evidence>
<feature type="compositionally biased region" description="Acidic residues" evidence="1">
    <location>
        <begin position="306"/>
        <end position="318"/>
    </location>
</feature>